<keyword evidence="1" id="KW-0472">Membrane</keyword>
<dbReference type="InterPro" id="IPR031659">
    <property type="entry name" value="SPATA9"/>
</dbReference>
<reference evidence="2 3" key="2">
    <citation type="journal article" date="2012" name="Nature">
        <title>Insights into hominid evolution from the gorilla genome sequence.</title>
        <authorList>
            <person name="Scally A."/>
            <person name="Dutheil J.Y."/>
            <person name="Hillier L.W."/>
            <person name="Jordan G.E."/>
            <person name="Goodhead I."/>
            <person name="Herrero J."/>
            <person name="Hobolth A."/>
            <person name="Lappalainen T."/>
            <person name="Mailund T."/>
            <person name="Marques-Bonet T."/>
            <person name="McCarthy S."/>
            <person name="Montgomery S.H."/>
            <person name="Schwalie P.C."/>
            <person name="Tang Y.A."/>
            <person name="Ward M.C."/>
            <person name="Xue Y."/>
            <person name="Yngvadottir B."/>
            <person name="Alkan C."/>
            <person name="Andersen L.N."/>
            <person name="Ayub Q."/>
            <person name="Ball E.V."/>
            <person name="Beal K."/>
            <person name="Bradley B.J."/>
            <person name="Chen Y."/>
            <person name="Clee C.M."/>
            <person name="Fitzgerald S."/>
            <person name="Graves T.A."/>
            <person name="Gu Y."/>
            <person name="Heath P."/>
            <person name="Heger A."/>
            <person name="Karakoc E."/>
            <person name="Kolb-Kokocinski A."/>
            <person name="Laird G.K."/>
            <person name="Lunter G."/>
            <person name="Meader S."/>
            <person name="Mort M."/>
            <person name="Mullikin J.C."/>
            <person name="Munch K."/>
            <person name="O'Connor T.D."/>
            <person name="Phillips A.D."/>
            <person name="Prado-Martinez J."/>
            <person name="Rogers A.S."/>
            <person name="Sajjadian S."/>
            <person name="Schmidt D."/>
            <person name="Shaw K."/>
            <person name="Simpson J.T."/>
            <person name="Stenson P.D."/>
            <person name="Turner D.J."/>
            <person name="Vigilant L."/>
            <person name="Vilella A.J."/>
            <person name="Whitener W."/>
            <person name="Zhu B."/>
            <person name="Cooper D.N."/>
            <person name="de Jong P."/>
            <person name="Dermitzakis E.T."/>
            <person name="Eichler E.E."/>
            <person name="Flicek P."/>
            <person name="Goldman N."/>
            <person name="Mundy N.I."/>
            <person name="Ning Z."/>
            <person name="Odom D.T."/>
            <person name="Ponting C.P."/>
            <person name="Quail M.A."/>
            <person name="Ryder O.A."/>
            <person name="Searle S.M."/>
            <person name="Warren W.C."/>
            <person name="Wilson R.K."/>
            <person name="Schierup M.H."/>
            <person name="Rogers J."/>
            <person name="Tyler-Smith C."/>
            <person name="Durbin R."/>
        </authorList>
    </citation>
    <scope>NUCLEOTIDE SEQUENCE [LARGE SCALE GENOMIC DNA]</scope>
</reference>
<reference evidence="2" key="4">
    <citation type="submission" date="2025-09" db="UniProtKB">
        <authorList>
            <consortium name="Ensembl"/>
        </authorList>
    </citation>
    <scope>IDENTIFICATION</scope>
</reference>
<evidence type="ECO:0000313" key="2">
    <source>
        <dbReference type="Ensembl" id="ENSGGOP00000015547.3"/>
    </source>
</evidence>
<dbReference type="Ensembl" id="ENSGGOT00000015992.3">
    <property type="protein sequence ID" value="ENSGGOP00000015547.3"/>
    <property type="gene ID" value="ENSGGOG00000015939.3"/>
</dbReference>
<dbReference type="PANTHER" id="PTHR35669">
    <property type="entry name" value="SPERMATOGENESIS-ASSOCIATED PROTEIN 9"/>
    <property type="match status" value="1"/>
</dbReference>
<reference evidence="2" key="3">
    <citation type="submission" date="2025-08" db="UniProtKB">
        <authorList>
            <consortium name="Ensembl"/>
        </authorList>
    </citation>
    <scope>IDENTIFICATION</scope>
</reference>
<dbReference type="Bgee" id="ENSGGOG00000015939">
    <property type="expression patterns" value="Expressed in testis and 2 other cell types or tissues"/>
</dbReference>
<name>G3RIN7_GORGO</name>
<dbReference type="eggNOG" id="ENOG502SNFZ">
    <property type="taxonomic scope" value="Eukaryota"/>
</dbReference>
<dbReference type="EMBL" id="CABD030039746">
    <property type="status" value="NOT_ANNOTATED_CDS"/>
    <property type="molecule type" value="Genomic_DNA"/>
</dbReference>
<dbReference type="HOGENOM" id="CLU_097205_0_0_1"/>
<accession>G3RIN7</accession>
<dbReference type="Proteomes" id="UP000001519">
    <property type="component" value="Chromosome 5"/>
</dbReference>
<evidence type="ECO:0000256" key="1">
    <source>
        <dbReference type="SAM" id="Phobius"/>
    </source>
</evidence>
<feature type="transmembrane region" description="Helical" evidence="1">
    <location>
        <begin position="109"/>
        <end position="129"/>
    </location>
</feature>
<dbReference type="PANTHER" id="PTHR35669:SF1">
    <property type="entry name" value="SPERMATOGENESIS-ASSOCIATED PROTEIN 9"/>
    <property type="match status" value="1"/>
</dbReference>
<protein>
    <recommendedName>
        <fullName evidence="4">Spermatogenesis associated 9</fullName>
    </recommendedName>
</protein>
<dbReference type="OMA" id="LSEPMFP"/>
<keyword evidence="1" id="KW-1133">Transmembrane helix</keyword>
<gene>
    <name evidence="2" type="primary">SPATA9</name>
</gene>
<dbReference type="Pfam" id="PF15824">
    <property type="entry name" value="SPATA9"/>
    <property type="match status" value="2"/>
</dbReference>
<evidence type="ECO:0008006" key="4">
    <source>
        <dbReference type="Google" id="ProtNLM"/>
    </source>
</evidence>
<organism evidence="2 3">
    <name type="scientific">Gorilla gorilla gorilla</name>
    <name type="common">Western lowland gorilla</name>
    <dbReference type="NCBI Taxonomy" id="9595"/>
    <lineage>
        <taxon>Eukaryota</taxon>
        <taxon>Metazoa</taxon>
        <taxon>Chordata</taxon>
        <taxon>Craniata</taxon>
        <taxon>Vertebrata</taxon>
        <taxon>Euteleostomi</taxon>
        <taxon>Mammalia</taxon>
        <taxon>Eutheria</taxon>
        <taxon>Euarchontoglires</taxon>
        <taxon>Primates</taxon>
        <taxon>Haplorrhini</taxon>
        <taxon>Catarrhini</taxon>
        <taxon>Hominidae</taxon>
        <taxon>Gorilla</taxon>
    </lineage>
</organism>
<evidence type="ECO:0000313" key="3">
    <source>
        <dbReference type="Proteomes" id="UP000001519"/>
    </source>
</evidence>
<sequence length="217" mass="24828">MPIKPVGWICGQVLKNFSGRIEGIQKAIMDLVDEFKDEFPTILRLSQSNQLFPKNLFKLKNNFLSKNSVHKICKSTRKMKHLKSFLFLQVRKGSLFEIISFPAKTALTSIIYASYAALIYLAVCVNAVLKKVKNILQEEESIRQNREESENCRKAFSEPVLSEPMFAEGEIKAKPYRSLPEKPDISDYPKLLANKQSNNIQVLHSVFDQSAEMNEQI</sequence>
<dbReference type="AlphaFoldDB" id="G3RIN7"/>
<dbReference type="STRING" id="9593.ENSGGOP00000015547"/>
<dbReference type="InParanoid" id="G3RIN7"/>
<reference evidence="3" key="1">
    <citation type="submission" date="2011-05" db="EMBL/GenBank/DDBJ databases">
        <title>Insights into the evolution of the great apes provided by the gorilla genome.</title>
        <authorList>
            <person name="Scally A."/>
        </authorList>
    </citation>
    <scope>NUCLEOTIDE SEQUENCE [LARGE SCALE GENOMIC DNA]</scope>
</reference>
<dbReference type="EMBL" id="CABD030039747">
    <property type="status" value="NOT_ANNOTATED_CDS"/>
    <property type="molecule type" value="Genomic_DNA"/>
</dbReference>
<keyword evidence="3" id="KW-1185">Reference proteome</keyword>
<dbReference type="GeneTree" id="ENSGT00390000014160"/>
<proteinExistence type="predicted"/>
<keyword evidence="1" id="KW-0812">Transmembrane</keyword>